<evidence type="ECO:0000256" key="1">
    <source>
        <dbReference type="SAM" id="MobiDB-lite"/>
    </source>
</evidence>
<dbReference type="Proteomes" id="UP001501666">
    <property type="component" value="Unassembled WGS sequence"/>
</dbReference>
<accession>A0ABN3SSG0</accession>
<keyword evidence="2" id="KW-0472">Membrane</keyword>
<evidence type="ECO:0000313" key="4">
    <source>
        <dbReference type="Proteomes" id="UP001501666"/>
    </source>
</evidence>
<dbReference type="RefSeq" id="WP_346152558.1">
    <property type="nucleotide sequence ID" value="NZ_BAAATE010000024.1"/>
</dbReference>
<organism evidence="3 4">
    <name type="scientific">Nonomuraea recticatena</name>
    <dbReference type="NCBI Taxonomy" id="46178"/>
    <lineage>
        <taxon>Bacteria</taxon>
        <taxon>Bacillati</taxon>
        <taxon>Actinomycetota</taxon>
        <taxon>Actinomycetes</taxon>
        <taxon>Streptosporangiales</taxon>
        <taxon>Streptosporangiaceae</taxon>
        <taxon>Nonomuraea</taxon>
    </lineage>
</organism>
<reference evidence="3 4" key="1">
    <citation type="journal article" date="2019" name="Int. J. Syst. Evol. Microbiol.">
        <title>The Global Catalogue of Microorganisms (GCM) 10K type strain sequencing project: providing services to taxonomists for standard genome sequencing and annotation.</title>
        <authorList>
            <consortium name="The Broad Institute Genomics Platform"/>
            <consortium name="The Broad Institute Genome Sequencing Center for Infectious Disease"/>
            <person name="Wu L."/>
            <person name="Ma J."/>
        </authorList>
    </citation>
    <scope>NUCLEOTIDE SEQUENCE [LARGE SCALE GENOMIC DNA]</scope>
    <source>
        <strain evidence="3 4">JCM 6835</strain>
    </source>
</reference>
<feature type="transmembrane region" description="Helical" evidence="2">
    <location>
        <begin position="412"/>
        <end position="432"/>
    </location>
</feature>
<feature type="transmembrane region" description="Helical" evidence="2">
    <location>
        <begin position="324"/>
        <end position="346"/>
    </location>
</feature>
<dbReference type="Gene3D" id="2.130.10.10">
    <property type="entry name" value="YVTN repeat-like/Quinoprotein amine dehydrogenase"/>
    <property type="match status" value="1"/>
</dbReference>
<protein>
    <submittedName>
        <fullName evidence="3">Uncharacterized protein</fullName>
    </submittedName>
</protein>
<feature type="region of interest" description="Disordered" evidence="1">
    <location>
        <begin position="186"/>
        <end position="207"/>
    </location>
</feature>
<sequence length="469" mass="48491">MSPLANRGQAAALQSGMRYAWLCHPVTLVSVIVLLVNDHLLKQAWPGFVTGKLSDVAGLLVAPPLLALLLRRRADAAAVLLTGALFAAVKTTETGAEAASQAWTLVAGHSRVLADPTDLLALPALALAWWVRRQAHEARARTRTLIALPLAVLAVTATGMRPVPIAQDVRAEAGAIVADVDGSGDLASTDGGRTWSPRSAGLRGRGQTGACVHGQAERCYRILKGRLGVDQSDDGGATWRASWQLSEGRLQVLKRASNSWEGPVESMAVAVQDRPGGGHVVVVANGRDGVAVRDTAGTWRRLGFGKNGGLSEADATPVNRFGAYVWKETTVALLAGLGVFALALGLSRPRRGVAIVVIVNLVGCLCAALLPIAPDVSPTARLAGPLGLLAVVTTMITLLVMTGMAGLKARELTAAFGAGVFTALAVALPFHGWSAGRPEDHGTALGLSVVLGLATAATGLVATRRTATT</sequence>
<feature type="transmembrane region" description="Helical" evidence="2">
    <location>
        <begin position="353"/>
        <end position="373"/>
    </location>
</feature>
<dbReference type="SUPFAM" id="SSF110296">
    <property type="entry name" value="Oligoxyloglucan reducing end-specific cellobiohydrolase"/>
    <property type="match status" value="1"/>
</dbReference>
<keyword evidence="4" id="KW-1185">Reference proteome</keyword>
<dbReference type="EMBL" id="BAAATE010000024">
    <property type="protein sequence ID" value="GAA2684213.1"/>
    <property type="molecule type" value="Genomic_DNA"/>
</dbReference>
<evidence type="ECO:0000256" key="2">
    <source>
        <dbReference type="SAM" id="Phobius"/>
    </source>
</evidence>
<proteinExistence type="predicted"/>
<comment type="caution">
    <text evidence="3">The sequence shown here is derived from an EMBL/GenBank/DDBJ whole genome shotgun (WGS) entry which is preliminary data.</text>
</comment>
<evidence type="ECO:0000313" key="3">
    <source>
        <dbReference type="EMBL" id="GAA2684213.1"/>
    </source>
</evidence>
<name>A0ABN3SSG0_9ACTN</name>
<keyword evidence="2" id="KW-0812">Transmembrane</keyword>
<feature type="transmembrane region" description="Helical" evidence="2">
    <location>
        <begin position="379"/>
        <end position="400"/>
    </location>
</feature>
<gene>
    <name evidence="3" type="ORF">GCM10010412_070380</name>
</gene>
<dbReference type="InterPro" id="IPR015943">
    <property type="entry name" value="WD40/YVTN_repeat-like_dom_sf"/>
</dbReference>
<feature type="transmembrane region" description="Helical" evidence="2">
    <location>
        <begin position="444"/>
        <end position="463"/>
    </location>
</feature>
<keyword evidence="2" id="KW-1133">Transmembrane helix</keyword>